<dbReference type="InterPro" id="IPR028098">
    <property type="entry name" value="Glyco_trans_4-like_N"/>
</dbReference>
<dbReference type="AlphaFoldDB" id="A0A930VHC8"/>
<dbReference type="Pfam" id="PF13439">
    <property type="entry name" value="Glyco_transf_4"/>
    <property type="match status" value="1"/>
</dbReference>
<feature type="domain" description="Glycosyl transferase family 1" evidence="3">
    <location>
        <begin position="238"/>
        <end position="327"/>
    </location>
</feature>
<comment type="caution">
    <text evidence="5">The sequence shown here is derived from an EMBL/GenBank/DDBJ whole genome shotgun (WGS) entry which is preliminary data.</text>
</comment>
<dbReference type="PANTHER" id="PTHR12526:SF630">
    <property type="entry name" value="GLYCOSYLTRANSFERASE"/>
    <property type="match status" value="1"/>
</dbReference>
<dbReference type="PANTHER" id="PTHR12526">
    <property type="entry name" value="GLYCOSYLTRANSFERASE"/>
    <property type="match status" value="1"/>
</dbReference>
<dbReference type="Pfam" id="PF00534">
    <property type="entry name" value="Glycos_transf_1"/>
    <property type="match status" value="1"/>
</dbReference>
<evidence type="ECO:0000256" key="1">
    <source>
        <dbReference type="ARBA" id="ARBA00022676"/>
    </source>
</evidence>
<name>A0A930VHC8_9ACTN</name>
<dbReference type="EMBL" id="JADKPO010000007">
    <property type="protein sequence ID" value="MBF4767574.1"/>
    <property type="molecule type" value="Genomic_DNA"/>
</dbReference>
<dbReference type="Proteomes" id="UP000660668">
    <property type="component" value="Unassembled WGS sequence"/>
</dbReference>
<evidence type="ECO:0000313" key="6">
    <source>
        <dbReference type="Proteomes" id="UP000660668"/>
    </source>
</evidence>
<dbReference type="GO" id="GO:0016757">
    <property type="term" value="F:glycosyltransferase activity"/>
    <property type="evidence" value="ECO:0007669"/>
    <property type="project" value="UniProtKB-KW"/>
</dbReference>
<keyword evidence="1" id="KW-0328">Glycosyltransferase</keyword>
<protein>
    <submittedName>
        <fullName evidence="5">Glycosyltransferase</fullName>
    </submittedName>
</protein>
<evidence type="ECO:0000259" key="3">
    <source>
        <dbReference type="Pfam" id="PF00534"/>
    </source>
</evidence>
<dbReference type="SUPFAM" id="SSF53756">
    <property type="entry name" value="UDP-Glycosyltransferase/glycogen phosphorylase"/>
    <property type="match status" value="1"/>
</dbReference>
<reference evidence="5" key="1">
    <citation type="submission" date="2020-11" db="EMBL/GenBank/DDBJ databases">
        <title>Nocardioides cynanchi sp. nov., isolated from soil of rhizosphere of Cynanchum wilfordii.</title>
        <authorList>
            <person name="Lee J.-S."/>
            <person name="Suh M.K."/>
            <person name="Kim J.-S."/>
        </authorList>
    </citation>
    <scope>NUCLEOTIDE SEQUENCE</scope>
    <source>
        <strain evidence="5">KCTC 19276</strain>
    </source>
</reference>
<evidence type="ECO:0000256" key="2">
    <source>
        <dbReference type="ARBA" id="ARBA00022679"/>
    </source>
</evidence>
<sequence length="359" mass="37986">MLIMQVVEASASGTLEIVRAISQGARAAGHEVIVGYGRRPETPADPAAFFGDGPELVALPWTDRRLAAQLHTGQALRRLVSARRPDVVHLHSSFAGAMGALAVGRGTPTVYTPHGYSFLRTDVGTVRRYLFRGAEWLIARRVDIVATVSAAEAAVARHALRAPRVATVANGIGELDELPSAGVSGAARVVAMGRVGPALAPVATTSILVALQDLATVEWIGGGPAVSEAPVRDAGIPITGWLGRDDALARLQIATVLVRWSAWDAAPVALLEAMAHDVVAIGSDIPANRELLGAHAVFRTPSEAIARIRTLLQDPTALREAIAAQRRRRRKFGASRMVEDWLRLYESVATGKASSAEVS</sequence>
<dbReference type="RefSeq" id="WP_194695715.1">
    <property type="nucleotide sequence ID" value="NZ_JADKPO010000007.1"/>
</dbReference>
<feature type="domain" description="Glycosyltransferase subfamily 4-like N-terminal" evidence="4">
    <location>
        <begin position="18"/>
        <end position="172"/>
    </location>
</feature>
<keyword evidence="6" id="KW-1185">Reference proteome</keyword>
<dbReference type="InterPro" id="IPR001296">
    <property type="entry name" value="Glyco_trans_1"/>
</dbReference>
<organism evidence="5 6">
    <name type="scientific">Nocardioides agariphilus</name>
    <dbReference type="NCBI Taxonomy" id="433664"/>
    <lineage>
        <taxon>Bacteria</taxon>
        <taxon>Bacillati</taxon>
        <taxon>Actinomycetota</taxon>
        <taxon>Actinomycetes</taxon>
        <taxon>Propionibacteriales</taxon>
        <taxon>Nocardioidaceae</taxon>
        <taxon>Nocardioides</taxon>
    </lineage>
</organism>
<proteinExistence type="predicted"/>
<gene>
    <name evidence="5" type="ORF">ISU10_07335</name>
</gene>
<evidence type="ECO:0000259" key="4">
    <source>
        <dbReference type="Pfam" id="PF13439"/>
    </source>
</evidence>
<dbReference type="Gene3D" id="3.40.50.2000">
    <property type="entry name" value="Glycogen Phosphorylase B"/>
    <property type="match status" value="2"/>
</dbReference>
<evidence type="ECO:0000313" key="5">
    <source>
        <dbReference type="EMBL" id="MBF4767574.1"/>
    </source>
</evidence>
<accession>A0A930VHC8</accession>
<keyword evidence="2" id="KW-0808">Transferase</keyword>